<name>A0A1W5CSE7_9LECA</name>
<proteinExistence type="predicted"/>
<reference evidence="4" key="1">
    <citation type="submission" date="2017-03" db="EMBL/GenBank/DDBJ databases">
        <authorList>
            <person name="Sharma R."/>
            <person name="Thines M."/>
        </authorList>
    </citation>
    <scope>NUCLEOTIDE SEQUENCE [LARGE SCALE GENOMIC DNA]</scope>
</reference>
<protein>
    <recommendedName>
        <fullName evidence="2">Helix-turn-helix domain-containing protein</fullName>
    </recommendedName>
</protein>
<feature type="region of interest" description="Disordered" evidence="1">
    <location>
        <begin position="1"/>
        <end position="122"/>
    </location>
</feature>
<dbReference type="Pfam" id="PF22943">
    <property type="entry name" value="HTH_68"/>
    <property type="match status" value="1"/>
</dbReference>
<evidence type="ECO:0000259" key="2">
    <source>
        <dbReference type="Pfam" id="PF22943"/>
    </source>
</evidence>
<evidence type="ECO:0000256" key="1">
    <source>
        <dbReference type="SAM" id="MobiDB-lite"/>
    </source>
</evidence>
<dbReference type="InterPro" id="IPR054448">
    <property type="entry name" value="HTH_put_ascomycetes"/>
</dbReference>
<accession>A0A1W5CSE7</accession>
<sequence length="210" mass="22302">MGASKSKVAKTAAGAARRQYPKRVPPTTNTPSTRPPPGQSSTPGPTVYPQAQASETRDQAINLDASDPDFARSLRTLGPVTPSPMYSNSSTFNPSSGSTSESQSHQGLPGSPQASHSQIFPDPARNPAILVLTARERLAQEAEEEFSRVGRKGHTERRFLDVATIRQVLMLRDEKGVEGGEIERTLGLRRGVVGRLGAKGVVGDTSMGGL</sequence>
<evidence type="ECO:0000313" key="3">
    <source>
        <dbReference type="EMBL" id="SLM33777.1"/>
    </source>
</evidence>
<keyword evidence="4" id="KW-1185">Reference proteome</keyword>
<dbReference type="AlphaFoldDB" id="A0A1W5CSE7"/>
<evidence type="ECO:0000313" key="4">
    <source>
        <dbReference type="Proteomes" id="UP000192927"/>
    </source>
</evidence>
<feature type="compositionally biased region" description="Low complexity" evidence="1">
    <location>
        <begin position="87"/>
        <end position="104"/>
    </location>
</feature>
<organism evidence="3 4">
    <name type="scientific">Lasallia pustulata</name>
    <dbReference type="NCBI Taxonomy" id="136370"/>
    <lineage>
        <taxon>Eukaryota</taxon>
        <taxon>Fungi</taxon>
        <taxon>Dikarya</taxon>
        <taxon>Ascomycota</taxon>
        <taxon>Pezizomycotina</taxon>
        <taxon>Lecanoromycetes</taxon>
        <taxon>OSLEUM clade</taxon>
        <taxon>Umbilicariomycetidae</taxon>
        <taxon>Umbilicariales</taxon>
        <taxon>Umbilicariaceae</taxon>
        <taxon>Lasallia</taxon>
    </lineage>
</organism>
<feature type="domain" description="Helix-turn-helix" evidence="2">
    <location>
        <begin position="159"/>
        <end position="203"/>
    </location>
</feature>
<dbReference type="EMBL" id="FWEW01000123">
    <property type="protein sequence ID" value="SLM33777.1"/>
    <property type="molecule type" value="Genomic_DNA"/>
</dbReference>
<dbReference type="Proteomes" id="UP000192927">
    <property type="component" value="Unassembled WGS sequence"/>
</dbReference>